<dbReference type="STRING" id="1847728.BTM29_10080"/>
<dbReference type="OrthoDB" id="2304532at2"/>
<sequence>MDESPIDRIIQLSDKLPYEIFADVRGRMDDWMLAGGHQSDPYMWRQVKFAERYIKMNPIK</sequence>
<feature type="domain" description="DUF6877" evidence="1">
    <location>
        <begin position="4"/>
        <end position="55"/>
    </location>
</feature>
<reference evidence="3" key="1">
    <citation type="submission" date="2016-12" db="EMBL/GenBank/DDBJ databases">
        <authorList>
            <person name="Jung M.Y."/>
            <person name="Lee S.H."/>
        </authorList>
    </citation>
    <scope>NUCLEOTIDE SEQUENCE [LARGE SCALE GENOMIC DNA]</scope>
    <source>
        <strain evidence="3">WiKim39</strain>
    </source>
</reference>
<gene>
    <name evidence="2" type="ORF">BTM29_10080</name>
</gene>
<evidence type="ECO:0000313" key="2">
    <source>
        <dbReference type="EMBL" id="APX72877.1"/>
    </source>
</evidence>
<keyword evidence="3" id="KW-1185">Reference proteome</keyword>
<organism evidence="2 3">
    <name type="scientific">Companilactobacillus allii</name>
    <dbReference type="NCBI Taxonomy" id="1847728"/>
    <lineage>
        <taxon>Bacteria</taxon>
        <taxon>Bacillati</taxon>
        <taxon>Bacillota</taxon>
        <taxon>Bacilli</taxon>
        <taxon>Lactobacillales</taxon>
        <taxon>Lactobacillaceae</taxon>
        <taxon>Companilactobacillus</taxon>
    </lineage>
</organism>
<evidence type="ECO:0000259" key="1">
    <source>
        <dbReference type="Pfam" id="PF21793"/>
    </source>
</evidence>
<dbReference type="InterPro" id="IPR049242">
    <property type="entry name" value="DUF6877"/>
</dbReference>
<dbReference type="Pfam" id="PF21793">
    <property type="entry name" value="DUF6877"/>
    <property type="match status" value="1"/>
</dbReference>
<proteinExistence type="predicted"/>
<name>A0A1P8Q4T8_9LACO</name>
<accession>A0A1P8Q4T8</accession>
<dbReference type="RefSeq" id="WP_076617026.1">
    <property type="nucleotide sequence ID" value="NZ_CP019323.1"/>
</dbReference>
<dbReference type="AlphaFoldDB" id="A0A1P8Q4T8"/>
<evidence type="ECO:0000313" key="3">
    <source>
        <dbReference type="Proteomes" id="UP000187499"/>
    </source>
</evidence>
<dbReference type="EMBL" id="CP019323">
    <property type="protein sequence ID" value="APX72877.1"/>
    <property type="molecule type" value="Genomic_DNA"/>
</dbReference>
<dbReference type="Proteomes" id="UP000187499">
    <property type="component" value="Chromosome"/>
</dbReference>
<dbReference type="KEGG" id="lalw:BTM29_10080"/>
<protein>
    <recommendedName>
        <fullName evidence="1">DUF6877 domain-containing protein</fullName>
    </recommendedName>
</protein>